<accession>A0A397RRQ0</accession>
<evidence type="ECO:0000313" key="6">
    <source>
        <dbReference type="Proteomes" id="UP000266506"/>
    </source>
</evidence>
<sequence length="371" mass="43183">MILGVDTSTYLEELEVGNKFYLDGKEIDPLDRFIQNGVNYMRIRLWHNPYTLDGKPYGAGTCDYNYFIRLAKLAQSKGFKILLDIHYSDFWVDPAKQVLPKAWKDHSYEEVLKDVYEYTKETLLNAKKDGVEISLIQIGNEITNGLLWPYGKLLENPNGGVRLGYDKVCALLKEGIKATKETTPDCKIIIHLERVYDTEVYDEYLTQLEKYGVEYDILGASYYPYWHGTFDDLYRTLNLCRNKFKKQVMVMELGYAFTLEDYKEGCNNHLVIREDTYSLYGFKKEFDFTKEGQAAFVKAFLKRAEEEKLDGVFFWEPLLIPGEGIKWGTKEAQIYNAGAFIKEERSDWCNQCFADYKGNLLPSFDAYTLKK</sequence>
<dbReference type="RefSeq" id="WP_119016281.1">
    <property type="nucleotide sequence ID" value="NZ_QXEV01000010.1"/>
</dbReference>
<keyword evidence="6" id="KW-1185">Reference proteome</keyword>
<dbReference type="GO" id="GO:0045490">
    <property type="term" value="P:pectin catabolic process"/>
    <property type="evidence" value="ECO:0007669"/>
    <property type="project" value="TreeGrafter"/>
</dbReference>
<keyword evidence="3 4" id="KW-0326">Glycosidase</keyword>
<evidence type="ECO:0000256" key="2">
    <source>
        <dbReference type="ARBA" id="ARBA00022801"/>
    </source>
</evidence>
<reference evidence="5 6" key="1">
    <citation type="submission" date="2018-08" db="EMBL/GenBank/DDBJ databases">
        <title>Genomic Encyclopedia of Archaeal and Bacterial Type Strains, Phase II (KMG-II): from individual species to whole genera.</title>
        <authorList>
            <person name="Goeker M."/>
        </authorList>
    </citation>
    <scope>NUCLEOTIDE SEQUENCE [LARGE SCALE GENOMIC DNA]</scope>
    <source>
        <strain evidence="5 6">ATCC 27112</strain>
    </source>
</reference>
<dbReference type="OrthoDB" id="9768786at2"/>
<dbReference type="PANTHER" id="PTHR34983">
    <property type="entry name" value="ARABINOGALACTAN ENDO-BETA-1,4-GALACTANASE A"/>
    <property type="match status" value="1"/>
</dbReference>
<dbReference type="Pfam" id="PF07745">
    <property type="entry name" value="Glyco_hydro_53"/>
    <property type="match status" value="1"/>
</dbReference>
<dbReference type="InterPro" id="IPR011683">
    <property type="entry name" value="Glyco_hydro_53"/>
</dbReference>
<organism evidence="5 6">
    <name type="scientific">Anaeroplasma bactoclasticum</name>
    <dbReference type="NCBI Taxonomy" id="2088"/>
    <lineage>
        <taxon>Bacteria</taxon>
        <taxon>Bacillati</taxon>
        <taxon>Mycoplasmatota</taxon>
        <taxon>Mollicutes</taxon>
        <taxon>Anaeroplasmatales</taxon>
        <taxon>Anaeroplasmataceae</taxon>
        <taxon>Anaeroplasma</taxon>
    </lineage>
</organism>
<dbReference type="SUPFAM" id="SSF51445">
    <property type="entry name" value="(Trans)glycosidases"/>
    <property type="match status" value="1"/>
</dbReference>
<evidence type="ECO:0000256" key="3">
    <source>
        <dbReference type="ARBA" id="ARBA00023295"/>
    </source>
</evidence>
<evidence type="ECO:0000313" key="5">
    <source>
        <dbReference type="EMBL" id="RIA75842.1"/>
    </source>
</evidence>
<dbReference type="EMBL" id="QXEV01000010">
    <property type="protein sequence ID" value="RIA75842.1"/>
    <property type="molecule type" value="Genomic_DNA"/>
</dbReference>
<comment type="catalytic activity">
    <reaction evidence="4">
        <text>The enzyme specifically hydrolyzes (1-&gt;4)-beta-D-galactosidic linkages in type I arabinogalactans.</text>
        <dbReference type="EC" id="3.2.1.89"/>
    </reaction>
</comment>
<protein>
    <recommendedName>
        <fullName evidence="4">Arabinogalactan endo-beta-1,4-galactanase</fullName>
        <ecNumber evidence="4">3.2.1.89</ecNumber>
    </recommendedName>
</protein>
<dbReference type="AlphaFoldDB" id="A0A397RRQ0"/>
<dbReference type="Proteomes" id="UP000266506">
    <property type="component" value="Unassembled WGS sequence"/>
</dbReference>
<comment type="similarity">
    <text evidence="1 4">Belongs to the glycosyl hydrolase 53 family.</text>
</comment>
<gene>
    <name evidence="5" type="ORF">EI71_01141</name>
</gene>
<keyword evidence="2 4" id="KW-0378">Hydrolase</keyword>
<comment type="caution">
    <text evidence="5">The sequence shown here is derived from an EMBL/GenBank/DDBJ whole genome shotgun (WGS) entry which is preliminary data.</text>
</comment>
<dbReference type="PANTHER" id="PTHR34983:SF2">
    <property type="entry name" value="ENDO-BETA-1,4-GALACTANASE"/>
    <property type="match status" value="1"/>
</dbReference>
<name>A0A397RRQ0_9MOLU</name>
<dbReference type="Gene3D" id="3.20.20.80">
    <property type="entry name" value="Glycosidases"/>
    <property type="match status" value="1"/>
</dbReference>
<proteinExistence type="inferred from homology"/>
<evidence type="ECO:0000256" key="1">
    <source>
        <dbReference type="ARBA" id="ARBA00010687"/>
    </source>
</evidence>
<dbReference type="GO" id="GO:0015926">
    <property type="term" value="F:glucosidase activity"/>
    <property type="evidence" value="ECO:0007669"/>
    <property type="project" value="InterPro"/>
</dbReference>
<dbReference type="InterPro" id="IPR017853">
    <property type="entry name" value="GH"/>
</dbReference>
<evidence type="ECO:0000256" key="4">
    <source>
        <dbReference type="RuleBase" id="RU361192"/>
    </source>
</evidence>
<dbReference type="InParanoid" id="A0A397RRQ0"/>
<dbReference type="EC" id="3.2.1.89" evidence="4"/>
<dbReference type="GO" id="GO:0031218">
    <property type="term" value="F:arabinogalactan endo-1,4-beta-galactosidase activity"/>
    <property type="evidence" value="ECO:0007669"/>
    <property type="project" value="UniProtKB-EC"/>
</dbReference>